<organism evidence="1 2">
    <name type="scientific">Anguilla anguilla</name>
    <name type="common">European freshwater eel</name>
    <name type="synonym">Muraena anguilla</name>
    <dbReference type="NCBI Taxonomy" id="7936"/>
    <lineage>
        <taxon>Eukaryota</taxon>
        <taxon>Metazoa</taxon>
        <taxon>Chordata</taxon>
        <taxon>Craniata</taxon>
        <taxon>Vertebrata</taxon>
        <taxon>Euteleostomi</taxon>
        <taxon>Actinopterygii</taxon>
        <taxon>Neopterygii</taxon>
        <taxon>Teleostei</taxon>
        <taxon>Anguilliformes</taxon>
        <taxon>Anguillidae</taxon>
        <taxon>Anguilla</taxon>
    </lineage>
</organism>
<proteinExistence type="predicted"/>
<sequence>MSQDITEMAAQIACRLRVVLQREAFCHQVEDVEVVLMMRGGELQRQQFNESTGAVVHFCLCVTKCLQDAADLDVKITNSQNSLLCIYMSCVTAKCKILINMVVEIRQTELGWRLNLC</sequence>
<gene>
    <name evidence="1" type="ORF">ANANG_G00067750</name>
</gene>
<keyword evidence="2" id="KW-1185">Reference proteome</keyword>
<evidence type="ECO:0000313" key="2">
    <source>
        <dbReference type="Proteomes" id="UP001044222"/>
    </source>
</evidence>
<dbReference type="Proteomes" id="UP001044222">
    <property type="component" value="Unassembled WGS sequence"/>
</dbReference>
<accession>A0A9D3MQ19</accession>
<dbReference type="EMBL" id="JAFIRN010000003">
    <property type="protein sequence ID" value="KAG5852931.1"/>
    <property type="molecule type" value="Genomic_DNA"/>
</dbReference>
<protein>
    <submittedName>
        <fullName evidence="1">Uncharacterized protein</fullName>
    </submittedName>
</protein>
<reference evidence="1" key="1">
    <citation type="submission" date="2021-01" db="EMBL/GenBank/DDBJ databases">
        <title>A chromosome-scale assembly of European eel, Anguilla anguilla.</title>
        <authorList>
            <person name="Henkel C."/>
            <person name="Jong-Raadsen S.A."/>
            <person name="Dufour S."/>
            <person name="Weltzien F.-A."/>
            <person name="Palstra A.P."/>
            <person name="Pelster B."/>
            <person name="Spaink H.P."/>
            <person name="Van Den Thillart G.E."/>
            <person name="Jansen H."/>
            <person name="Zahm M."/>
            <person name="Klopp C."/>
            <person name="Cedric C."/>
            <person name="Louis A."/>
            <person name="Berthelot C."/>
            <person name="Parey E."/>
            <person name="Roest Crollius H."/>
            <person name="Montfort J."/>
            <person name="Robinson-Rechavi M."/>
            <person name="Bucao C."/>
            <person name="Bouchez O."/>
            <person name="Gislard M."/>
            <person name="Lluch J."/>
            <person name="Milhes M."/>
            <person name="Lampietro C."/>
            <person name="Lopez Roques C."/>
            <person name="Donnadieu C."/>
            <person name="Braasch I."/>
            <person name="Desvignes T."/>
            <person name="Postlethwait J."/>
            <person name="Bobe J."/>
            <person name="Guiguen Y."/>
            <person name="Dirks R."/>
        </authorList>
    </citation>
    <scope>NUCLEOTIDE SEQUENCE</scope>
    <source>
        <strain evidence="1">Tag_6206</strain>
        <tissue evidence="1">Liver</tissue>
    </source>
</reference>
<evidence type="ECO:0000313" key="1">
    <source>
        <dbReference type="EMBL" id="KAG5852931.1"/>
    </source>
</evidence>
<name>A0A9D3MQ19_ANGAN</name>
<dbReference type="AlphaFoldDB" id="A0A9D3MQ19"/>
<comment type="caution">
    <text evidence="1">The sequence shown here is derived from an EMBL/GenBank/DDBJ whole genome shotgun (WGS) entry which is preliminary data.</text>
</comment>